<evidence type="ECO:0000256" key="5">
    <source>
        <dbReference type="ARBA" id="ARBA00023136"/>
    </source>
</evidence>
<evidence type="ECO:0000313" key="9">
    <source>
        <dbReference type="Proteomes" id="UP000199648"/>
    </source>
</evidence>
<dbReference type="GO" id="GO:0016020">
    <property type="term" value="C:membrane"/>
    <property type="evidence" value="ECO:0007669"/>
    <property type="project" value="UniProtKB-SubCell"/>
</dbReference>
<sequence>MNGTLRASPSPATVLLRFLGSMNLAITLLVAVSIASIIGTVLQQNLPYNDYVIKFGPFWFEAFNALGLYDVYGTPWFLVLLGFLLVSTAVCVFRNTPAIIRDMRHFRLDVQTKSLRSFHHRAEWSVKGAPPELADRLGKQLRRDGYRTRQGDYGGNARIVGAMRGSMGRLGYLLSHAAIVIICIGGLIDGNLPLKFAESTGKIQAETRDLPVSDVPEKSVLASDSGSFRGTVNIPEGSSADFVYLGLRDGYLVQKLPFKVALDEFRVEHYPTGQPKSYESDLVIFDEELEEPLRKTIAVNHPLVYKGYAIYQSSFSDGGSRLVLQAHSLDSPDTEALRLEGRIGQRLPVETPRGKRTVELIDFKPFNIFPIEEEDGTERQKNFGPSVIFRLRDSSGEAMEYVNYMQPVPRGESLFFLSGVRSTPSEPYQYLHVPLDESGSLERFLRLRARAMEMDHLQTEVVAQLASMAGGADAELPQQVADSIVDLVQTFVTEGIGAVVARVEASAPEAEQEAALKSFVNIIQSTLGAIYVDLLAEDEGKDLTEGISAVDQRFFEDAMNAFSLMGSYGSPFVAQLTDFEQVQASGLQITKSPGKDIVYLGCVMLMAGVFFMFYMHHRRLWVRIEEDGGNSRILFAGTGHRNRGDFGKEFQRLQRRLKAVSDA</sequence>
<feature type="transmembrane region" description="Helical" evidence="6">
    <location>
        <begin position="597"/>
        <end position="615"/>
    </location>
</feature>
<keyword evidence="4 6" id="KW-1133">Transmembrane helix</keyword>
<keyword evidence="3" id="KW-0201">Cytochrome c-type biogenesis</keyword>
<evidence type="ECO:0000256" key="2">
    <source>
        <dbReference type="ARBA" id="ARBA00022692"/>
    </source>
</evidence>
<feature type="transmembrane region" description="Helical" evidence="6">
    <location>
        <begin position="170"/>
        <end position="188"/>
    </location>
</feature>
<protein>
    <submittedName>
        <fullName evidence="8">Cytochrome c biogenesis protein</fullName>
    </submittedName>
</protein>
<evidence type="ECO:0000256" key="3">
    <source>
        <dbReference type="ARBA" id="ARBA00022748"/>
    </source>
</evidence>
<keyword evidence="9" id="KW-1185">Reference proteome</keyword>
<dbReference type="EMBL" id="FMWD01000008">
    <property type="protein sequence ID" value="SCZ64578.1"/>
    <property type="molecule type" value="Genomic_DNA"/>
</dbReference>
<keyword evidence="2 6" id="KW-0812">Transmembrane</keyword>
<gene>
    <name evidence="8" type="ORF">SAMN03097708_02660</name>
</gene>
<dbReference type="OrthoDB" id="9770923at2"/>
<organism evidence="8 9">
    <name type="scientific">Thiohalomonas denitrificans</name>
    <dbReference type="NCBI Taxonomy" id="415747"/>
    <lineage>
        <taxon>Bacteria</taxon>
        <taxon>Pseudomonadati</taxon>
        <taxon>Pseudomonadota</taxon>
        <taxon>Gammaproteobacteria</taxon>
        <taxon>Thiohalomonadales</taxon>
        <taxon>Thiohalomonadaceae</taxon>
        <taxon>Thiohalomonas</taxon>
    </lineage>
</organism>
<feature type="domain" description="ResB-like" evidence="7">
    <location>
        <begin position="22"/>
        <end position="651"/>
    </location>
</feature>
<evidence type="ECO:0000256" key="6">
    <source>
        <dbReference type="SAM" id="Phobius"/>
    </source>
</evidence>
<dbReference type="GO" id="GO:0017004">
    <property type="term" value="P:cytochrome complex assembly"/>
    <property type="evidence" value="ECO:0007669"/>
    <property type="project" value="UniProtKB-KW"/>
</dbReference>
<proteinExistence type="predicted"/>
<dbReference type="Proteomes" id="UP000199648">
    <property type="component" value="Unassembled WGS sequence"/>
</dbReference>
<keyword evidence="5 6" id="KW-0472">Membrane</keyword>
<comment type="subcellular location">
    <subcellularLocation>
        <location evidence="1">Membrane</location>
        <topology evidence="1">Multi-pass membrane protein</topology>
    </subcellularLocation>
</comment>
<dbReference type="InterPro" id="IPR007816">
    <property type="entry name" value="ResB-like_domain"/>
</dbReference>
<dbReference type="InterPro" id="IPR023494">
    <property type="entry name" value="Cyt_c_bgen_Ccs1/CcsB/ResB"/>
</dbReference>
<reference evidence="8 9" key="1">
    <citation type="submission" date="2016-10" db="EMBL/GenBank/DDBJ databases">
        <authorList>
            <person name="de Groot N.N."/>
        </authorList>
    </citation>
    <scope>NUCLEOTIDE SEQUENCE [LARGE SCALE GENOMIC DNA]</scope>
    <source>
        <strain evidence="8 9">HLD2</strain>
    </source>
</reference>
<dbReference type="STRING" id="415747.SAMN03097708_02660"/>
<accession>A0A1G5QSM9</accession>
<evidence type="ECO:0000256" key="4">
    <source>
        <dbReference type="ARBA" id="ARBA00022989"/>
    </source>
</evidence>
<evidence type="ECO:0000313" key="8">
    <source>
        <dbReference type="EMBL" id="SCZ64578.1"/>
    </source>
</evidence>
<feature type="transmembrane region" description="Helical" evidence="6">
    <location>
        <begin position="20"/>
        <end position="42"/>
    </location>
</feature>
<evidence type="ECO:0000256" key="1">
    <source>
        <dbReference type="ARBA" id="ARBA00004141"/>
    </source>
</evidence>
<dbReference type="PANTHER" id="PTHR31566:SF0">
    <property type="entry name" value="CYTOCHROME C BIOGENESIS PROTEIN CCS1, CHLOROPLASTIC"/>
    <property type="match status" value="1"/>
</dbReference>
<dbReference type="Pfam" id="PF05140">
    <property type="entry name" value="ResB"/>
    <property type="match status" value="1"/>
</dbReference>
<evidence type="ECO:0000259" key="7">
    <source>
        <dbReference type="Pfam" id="PF05140"/>
    </source>
</evidence>
<name>A0A1G5QSM9_9GAMM</name>
<dbReference type="AlphaFoldDB" id="A0A1G5QSM9"/>
<dbReference type="RefSeq" id="WP_139181507.1">
    <property type="nucleotide sequence ID" value="NZ_FMWD01000008.1"/>
</dbReference>
<feature type="transmembrane region" description="Helical" evidence="6">
    <location>
        <begin position="75"/>
        <end position="93"/>
    </location>
</feature>
<dbReference type="PANTHER" id="PTHR31566">
    <property type="entry name" value="CYTOCHROME C BIOGENESIS PROTEIN CCS1, CHLOROPLASTIC"/>
    <property type="match status" value="1"/>
</dbReference>